<sequence>MQLVYYVCTFYFALFGLLGPVQSSEVHCPKDCTCRKQVVKCMQVIHFPWEFPARTTKISFDEMTVSEIPPNAFKGLNDLVSVEFTRSNIGSVSQCAFKSAPHLASVKFTKCVIGVVKPAAFNVDSKEKLSIKVKDSQITTMEPYAFYQLNKMEKRSFKDTTIHDVQTRAFYGIHNVASFSFMSCDFRKVRNEAFANINKVSDLQIKRCKFHDYACKAFDGLMANSHYEVTENRFRCDCGLNWLVTEKDLQKLWFVSNSTCMSPTKVEGKELKDVFSTKQACSQKNQKETTCKKVAVVNLPDDACPVRQEDEHSSPGDHSHGRGRQKKPDNSANMQNWFNVIEYFMILMVAYMKAKYVNL</sequence>
<gene>
    <name evidence="3" type="ORF">FSP39_005282</name>
</gene>
<name>A0AA88YN33_PINIB</name>
<evidence type="ECO:0000313" key="4">
    <source>
        <dbReference type="Proteomes" id="UP001186944"/>
    </source>
</evidence>
<dbReference type="Proteomes" id="UP001186944">
    <property type="component" value="Unassembled WGS sequence"/>
</dbReference>
<dbReference type="PANTHER" id="PTHR24367">
    <property type="entry name" value="LEUCINE-RICH REPEAT-CONTAINING PROTEIN"/>
    <property type="match status" value="1"/>
</dbReference>
<feature type="chain" id="PRO_5041675832" evidence="2">
    <location>
        <begin position="24"/>
        <end position="359"/>
    </location>
</feature>
<feature type="region of interest" description="Disordered" evidence="1">
    <location>
        <begin position="305"/>
        <end position="331"/>
    </location>
</feature>
<comment type="caution">
    <text evidence="3">The sequence shown here is derived from an EMBL/GenBank/DDBJ whole genome shotgun (WGS) entry which is preliminary data.</text>
</comment>
<keyword evidence="2" id="KW-0732">Signal</keyword>
<dbReference type="PANTHER" id="PTHR24367:SF318">
    <property type="entry name" value="LEUCINE-RICH GLIOMA-INACTIVATED PROTEIN 1-LIKE"/>
    <property type="match status" value="1"/>
</dbReference>
<dbReference type="InterPro" id="IPR032675">
    <property type="entry name" value="LRR_dom_sf"/>
</dbReference>
<feature type="signal peptide" evidence="2">
    <location>
        <begin position="1"/>
        <end position="23"/>
    </location>
</feature>
<dbReference type="InterPro" id="IPR051295">
    <property type="entry name" value="LGI_related"/>
</dbReference>
<dbReference type="AlphaFoldDB" id="A0AA88YN33"/>
<evidence type="ECO:0000313" key="3">
    <source>
        <dbReference type="EMBL" id="KAK3108307.1"/>
    </source>
</evidence>
<keyword evidence="4" id="KW-1185">Reference proteome</keyword>
<dbReference type="Gene3D" id="3.80.10.10">
    <property type="entry name" value="Ribonuclease Inhibitor"/>
    <property type="match status" value="2"/>
</dbReference>
<accession>A0AA88YN33</accession>
<protein>
    <submittedName>
        <fullName evidence="3">Uncharacterized protein</fullName>
    </submittedName>
</protein>
<proteinExistence type="predicted"/>
<organism evidence="3 4">
    <name type="scientific">Pinctada imbricata</name>
    <name type="common">Atlantic pearl-oyster</name>
    <name type="synonym">Pinctada martensii</name>
    <dbReference type="NCBI Taxonomy" id="66713"/>
    <lineage>
        <taxon>Eukaryota</taxon>
        <taxon>Metazoa</taxon>
        <taxon>Spiralia</taxon>
        <taxon>Lophotrochozoa</taxon>
        <taxon>Mollusca</taxon>
        <taxon>Bivalvia</taxon>
        <taxon>Autobranchia</taxon>
        <taxon>Pteriomorphia</taxon>
        <taxon>Pterioida</taxon>
        <taxon>Pterioidea</taxon>
        <taxon>Pteriidae</taxon>
        <taxon>Pinctada</taxon>
    </lineage>
</organism>
<dbReference type="Pfam" id="PF13306">
    <property type="entry name" value="LRR_5"/>
    <property type="match status" value="1"/>
</dbReference>
<feature type="compositionally biased region" description="Basic and acidic residues" evidence="1">
    <location>
        <begin position="307"/>
        <end position="320"/>
    </location>
</feature>
<reference evidence="3" key="1">
    <citation type="submission" date="2019-08" db="EMBL/GenBank/DDBJ databases">
        <title>The improved chromosome-level genome for the pearl oyster Pinctada fucata martensii using PacBio sequencing and Hi-C.</title>
        <authorList>
            <person name="Zheng Z."/>
        </authorList>
    </citation>
    <scope>NUCLEOTIDE SEQUENCE</scope>
    <source>
        <strain evidence="3">ZZ-2019</strain>
        <tissue evidence="3">Adductor muscle</tissue>
    </source>
</reference>
<dbReference type="InterPro" id="IPR026906">
    <property type="entry name" value="LRR_5"/>
</dbReference>
<dbReference type="EMBL" id="VSWD01000001">
    <property type="protein sequence ID" value="KAK3108307.1"/>
    <property type="molecule type" value="Genomic_DNA"/>
</dbReference>
<evidence type="ECO:0000256" key="2">
    <source>
        <dbReference type="SAM" id="SignalP"/>
    </source>
</evidence>
<dbReference type="SUPFAM" id="SSF52058">
    <property type="entry name" value="L domain-like"/>
    <property type="match status" value="1"/>
</dbReference>
<evidence type="ECO:0000256" key="1">
    <source>
        <dbReference type="SAM" id="MobiDB-lite"/>
    </source>
</evidence>